<dbReference type="Proteomes" id="UP000078542">
    <property type="component" value="Unassembled WGS sequence"/>
</dbReference>
<organism evidence="1 2">
    <name type="scientific">Cyphomyrmex costatus</name>
    <dbReference type="NCBI Taxonomy" id="456900"/>
    <lineage>
        <taxon>Eukaryota</taxon>
        <taxon>Metazoa</taxon>
        <taxon>Ecdysozoa</taxon>
        <taxon>Arthropoda</taxon>
        <taxon>Hexapoda</taxon>
        <taxon>Insecta</taxon>
        <taxon>Pterygota</taxon>
        <taxon>Neoptera</taxon>
        <taxon>Endopterygota</taxon>
        <taxon>Hymenoptera</taxon>
        <taxon>Apocrita</taxon>
        <taxon>Aculeata</taxon>
        <taxon>Formicoidea</taxon>
        <taxon>Formicidae</taxon>
        <taxon>Myrmicinae</taxon>
        <taxon>Cyphomyrmex</taxon>
    </lineage>
</organism>
<gene>
    <name evidence="1" type="ORF">ALC62_01082</name>
</gene>
<evidence type="ECO:0000313" key="2">
    <source>
        <dbReference type="Proteomes" id="UP000078542"/>
    </source>
</evidence>
<sequence length="37" mass="4059">MTTRLPVPFHLCPSIFGREEQPGHSFRIASDNGVTGC</sequence>
<proteinExistence type="predicted"/>
<keyword evidence="2" id="KW-1185">Reference proteome</keyword>
<protein>
    <submittedName>
        <fullName evidence="1">Uncharacterized protein</fullName>
    </submittedName>
</protein>
<dbReference type="EMBL" id="KQ976842">
    <property type="protein sequence ID" value="KYN07900.1"/>
    <property type="molecule type" value="Genomic_DNA"/>
</dbReference>
<reference evidence="1 2" key="1">
    <citation type="submission" date="2016-03" db="EMBL/GenBank/DDBJ databases">
        <title>Cyphomyrmex costatus WGS genome.</title>
        <authorList>
            <person name="Nygaard S."/>
            <person name="Hu H."/>
            <person name="Boomsma J."/>
            <person name="Zhang G."/>
        </authorList>
    </citation>
    <scope>NUCLEOTIDE SEQUENCE [LARGE SCALE GENOMIC DNA]</scope>
    <source>
        <strain evidence="1">MS0001</strain>
        <tissue evidence="1">Whole body</tissue>
    </source>
</reference>
<evidence type="ECO:0000313" key="1">
    <source>
        <dbReference type="EMBL" id="KYN07900.1"/>
    </source>
</evidence>
<dbReference type="AlphaFoldDB" id="A0A195D4R9"/>
<accession>A0A195D4R9</accession>
<name>A0A195D4R9_9HYME</name>